<feature type="region of interest" description="Disordered" evidence="1">
    <location>
        <begin position="273"/>
        <end position="315"/>
    </location>
</feature>
<evidence type="ECO:0008006" key="5">
    <source>
        <dbReference type="Google" id="ProtNLM"/>
    </source>
</evidence>
<keyword evidence="4" id="KW-1185">Reference proteome</keyword>
<sequence>MILRLSFLLFLLASCGAPSAPPLHHPDLSLPELAKAAESDSAVFSSYSPSSAVRWNQGWPWKFDLTGIGWDSPITVTAITSRHVVMANHYQRKAGRSAVFHDREGKPHRRVILKVVPTSKVGLGSDVAVGLLDQPLPKSIRTYPILSVTSEDAGQLVGAHVLVTEQKRRLFFHQVRSVHESFIHFRFDPHLADSRKKHLVTGDSGNPSFILSKGELALIETHTTGGPGAGPFYGSSQMIAALEKIIAETDASYQLRTVGIDQKVLKDAKACRASMPKPVSAPPASTTPRSNSSDTTPSAKTTRTPRPRVVVPENP</sequence>
<evidence type="ECO:0000256" key="1">
    <source>
        <dbReference type="SAM" id="MobiDB-lite"/>
    </source>
</evidence>
<evidence type="ECO:0000313" key="3">
    <source>
        <dbReference type="EMBL" id="MFC7337051.1"/>
    </source>
</evidence>
<dbReference type="EMBL" id="JBHTBS010000003">
    <property type="protein sequence ID" value="MFC7337051.1"/>
    <property type="molecule type" value="Genomic_DNA"/>
</dbReference>
<feature type="chain" id="PRO_5046518368" description="Serine protease" evidence="2">
    <location>
        <begin position="21"/>
        <end position="315"/>
    </location>
</feature>
<feature type="compositionally biased region" description="Low complexity" evidence="1">
    <location>
        <begin position="301"/>
        <end position="315"/>
    </location>
</feature>
<gene>
    <name evidence="3" type="ORF">ACFQY0_07675</name>
</gene>
<feature type="compositionally biased region" description="Polar residues" evidence="1">
    <location>
        <begin position="283"/>
        <end position="300"/>
    </location>
</feature>
<dbReference type="Proteomes" id="UP001596472">
    <property type="component" value="Unassembled WGS sequence"/>
</dbReference>
<reference evidence="4" key="1">
    <citation type="journal article" date="2019" name="Int. J. Syst. Evol. Microbiol.">
        <title>The Global Catalogue of Microorganisms (GCM) 10K type strain sequencing project: providing services to taxonomists for standard genome sequencing and annotation.</title>
        <authorList>
            <consortium name="The Broad Institute Genomics Platform"/>
            <consortium name="The Broad Institute Genome Sequencing Center for Infectious Disease"/>
            <person name="Wu L."/>
            <person name="Ma J."/>
        </authorList>
    </citation>
    <scope>NUCLEOTIDE SEQUENCE [LARGE SCALE GENOMIC DNA]</scope>
    <source>
        <strain evidence="4">CGMCC 4.1467</strain>
    </source>
</reference>
<comment type="caution">
    <text evidence="3">The sequence shown here is derived from an EMBL/GenBank/DDBJ whole genome shotgun (WGS) entry which is preliminary data.</text>
</comment>
<accession>A0ABW2L3W8</accession>
<protein>
    <recommendedName>
        <fullName evidence="5">Serine protease</fullName>
    </recommendedName>
</protein>
<keyword evidence="2" id="KW-0732">Signal</keyword>
<evidence type="ECO:0000256" key="2">
    <source>
        <dbReference type="SAM" id="SignalP"/>
    </source>
</evidence>
<dbReference type="RefSeq" id="WP_379710997.1">
    <property type="nucleotide sequence ID" value="NZ_JBHTBS010000003.1"/>
</dbReference>
<organism evidence="3 4">
    <name type="scientific">Haloferula chungangensis</name>
    <dbReference type="NCBI Taxonomy" id="1048331"/>
    <lineage>
        <taxon>Bacteria</taxon>
        <taxon>Pseudomonadati</taxon>
        <taxon>Verrucomicrobiota</taxon>
        <taxon>Verrucomicrobiia</taxon>
        <taxon>Verrucomicrobiales</taxon>
        <taxon>Verrucomicrobiaceae</taxon>
        <taxon>Haloferula</taxon>
    </lineage>
</organism>
<evidence type="ECO:0000313" key="4">
    <source>
        <dbReference type="Proteomes" id="UP001596472"/>
    </source>
</evidence>
<dbReference type="PROSITE" id="PS51257">
    <property type="entry name" value="PROKAR_LIPOPROTEIN"/>
    <property type="match status" value="1"/>
</dbReference>
<name>A0ABW2L3W8_9BACT</name>
<proteinExistence type="predicted"/>
<feature type="signal peptide" evidence="2">
    <location>
        <begin position="1"/>
        <end position="20"/>
    </location>
</feature>